<organism evidence="1 2">
    <name type="scientific">Linnemannia schmuckeri</name>
    <dbReference type="NCBI Taxonomy" id="64567"/>
    <lineage>
        <taxon>Eukaryota</taxon>
        <taxon>Fungi</taxon>
        <taxon>Fungi incertae sedis</taxon>
        <taxon>Mucoromycota</taxon>
        <taxon>Mortierellomycotina</taxon>
        <taxon>Mortierellomycetes</taxon>
        <taxon>Mortierellales</taxon>
        <taxon>Mortierellaceae</taxon>
        <taxon>Linnemannia</taxon>
    </lineage>
</organism>
<dbReference type="EMBL" id="JAAAUQ010001798">
    <property type="protein sequence ID" value="KAF9133347.1"/>
    <property type="molecule type" value="Genomic_DNA"/>
</dbReference>
<comment type="caution">
    <text evidence="1">The sequence shown here is derived from an EMBL/GenBank/DDBJ whole genome shotgun (WGS) entry which is preliminary data.</text>
</comment>
<name>A0A9P5V3X6_9FUNG</name>
<dbReference type="Proteomes" id="UP000748756">
    <property type="component" value="Unassembled WGS sequence"/>
</dbReference>
<accession>A0A9P5V3X6</accession>
<dbReference type="AlphaFoldDB" id="A0A9P5V3X6"/>
<reference evidence="1" key="1">
    <citation type="journal article" date="2020" name="Fungal Divers.">
        <title>Resolving the Mortierellaceae phylogeny through synthesis of multi-gene phylogenetics and phylogenomics.</title>
        <authorList>
            <person name="Vandepol N."/>
            <person name="Liber J."/>
            <person name="Desiro A."/>
            <person name="Na H."/>
            <person name="Kennedy M."/>
            <person name="Barry K."/>
            <person name="Grigoriev I.V."/>
            <person name="Miller A.N."/>
            <person name="O'Donnell K."/>
            <person name="Stajich J.E."/>
            <person name="Bonito G."/>
        </authorList>
    </citation>
    <scope>NUCLEOTIDE SEQUENCE</scope>
    <source>
        <strain evidence="1">NRRL 6426</strain>
    </source>
</reference>
<keyword evidence="2" id="KW-1185">Reference proteome</keyword>
<sequence length="671" mass="76006">MGQGNARPVWFPLSGQEVSVFYVGITTRSPTVRAKEDQALTPSSRIGNLLRLDGGRVDTYEWTALSYPCGTSEADYRRHLVRQNVGRNLVALGGPYLANSASGGFTFDWMVPEHVKNSLGGFLEYVRYRSNDFYMASASRPSSHPTMQDLLVRHFRLMRDHFAKNRRPGETAATDECLEELIDGGSKPVLVRNQVVSAFLTKDITLEALAGVFAYDKETAGPAPRLEHHLRKCVGDLVSDFIDRDIFSSVRTDLFPCSTRHQEHQIALLFLSNYLCILQPILLVTHAMQVLHILQHNHIHKCWRSQDSRDQFTSSLEQQNHTHASLEAGFGQRVAGRWTSIKSDATYVEALGKFSVVKFGPGKDDYCIVLPERHAGNMRYNPALSSALSLVSFLTKCAYLIAIPHLVQYAQNRPPGSRQDTLVQLKNDIEDSVRKCGIRSLMEKTRDQLKSLSKELFRQRTQSANVRKAEDDPEGYEAWLRSRLAQLEAGRRENEVYANGLPYSPERKAQVDEIFAQVDDFASRGIIVKMPQIPSGLASRADQHHFLMSRPQGVGLVAACKPSALYMERVTLEGLEKRRQAVAEAGTRRQHQWITAIINLAQINFDKRNTYYYYAHCKDCSAEFLCQDKRLHQCRNNKSADKERLAIIPYFLYPHDLFDSASDQEKADMME</sequence>
<evidence type="ECO:0000313" key="2">
    <source>
        <dbReference type="Proteomes" id="UP000748756"/>
    </source>
</evidence>
<evidence type="ECO:0000313" key="1">
    <source>
        <dbReference type="EMBL" id="KAF9133347.1"/>
    </source>
</evidence>
<gene>
    <name evidence="1" type="ORF">BG015_003567</name>
</gene>
<protein>
    <submittedName>
        <fullName evidence="1">Uncharacterized protein</fullName>
    </submittedName>
</protein>
<proteinExistence type="predicted"/>
<dbReference type="OrthoDB" id="2426854at2759"/>